<evidence type="ECO:0000313" key="1">
    <source>
        <dbReference type="EMBL" id="MBW80023.1"/>
    </source>
</evidence>
<organism evidence="1">
    <name type="scientific">Anopheles darlingi</name>
    <name type="common">Mosquito</name>
    <dbReference type="NCBI Taxonomy" id="43151"/>
    <lineage>
        <taxon>Eukaryota</taxon>
        <taxon>Metazoa</taxon>
        <taxon>Ecdysozoa</taxon>
        <taxon>Arthropoda</taxon>
        <taxon>Hexapoda</taxon>
        <taxon>Insecta</taxon>
        <taxon>Pterygota</taxon>
        <taxon>Neoptera</taxon>
        <taxon>Endopterygota</taxon>
        <taxon>Diptera</taxon>
        <taxon>Nematocera</taxon>
        <taxon>Culicoidea</taxon>
        <taxon>Culicidae</taxon>
        <taxon>Anophelinae</taxon>
        <taxon>Anopheles</taxon>
    </lineage>
</organism>
<proteinExistence type="predicted"/>
<name>A0A2M4DR28_ANODA</name>
<reference evidence="1" key="1">
    <citation type="submission" date="2018-01" db="EMBL/GenBank/DDBJ databases">
        <title>An insight into the sialome of Amazonian anophelines.</title>
        <authorList>
            <person name="Ribeiro J.M."/>
            <person name="Scarpassa V."/>
            <person name="Calvo E."/>
        </authorList>
    </citation>
    <scope>NUCLEOTIDE SEQUENCE</scope>
</reference>
<dbReference type="EMBL" id="GGFL01015845">
    <property type="protein sequence ID" value="MBW80023.1"/>
    <property type="molecule type" value="Transcribed_RNA"/>
</dbReference>
<protein>
    <submittedName>
        <fullName evidence="1">Putative secreted protein</fullName>
    </submittedName>
</protein>
<accession>A0A2M4DR28</accession>
<dbReference type="AlphaFoldDB" id="A0A2M4DR28"/>
<sequence>MVLLLSHSRAVCVCAAILGLVLGFLNSQDFPMNLLWAILCGMFGCERTHPTELLLSSSGSLVPEPATET</sequence>